<protein>
    <submittedName>
        <fullName evidence="1">Uncharacterized protein</fullName>
    </submittedName>
</protein>
<evidence type="ECO:0000313" key="2">
    <source>
        <dbReference type="Proteomes" id="UP000479114"/>
    </source>
</evidence>
<gene>
    <name evidence="1" type="ORF">GZH47_33585</name>
</gene>
<dbReference type="Proteomes" id="UP000479114">
    <property type="component" value="Plasmid unnamed2"/>
</dbReference>
<proteinExistence type="predicted"/>
<keyword evidence="1" id="KW-0614">Plasmid</keyword>
<evidence type="ECO:0000313" key="1">
    <source>
        <dbReference type="EMBL" id="QHW35826.1"/>
    </source>
</evidence>
<organism evidence="1 2">
    <name type="scientific">Paenibacillus rhizovicinus</name>
    <dbReference type="NCBI Taxonomy" id="2704463"/>
    <lineage>
        <taxon>Bacteria</taxon>
        <taxon>Bacillati</taxon>
        <taxon>Bacillota</taxon>
        <taxon>Bacilli</taxon>
        <taxon>Bacillales</taxon>
        <taxon>Paenibacillaceae</taxon>
        <taxon>Paenibacillus</taxon>
    </lineage>
</organism>
<dbReference type="RefSeq" id="WP_162645960.1">
    <property type="nucleotide sequence ID" value="NZ_CP048288.1"/>
</dbReference>
<dbReference type="AlphaFoldDB" id="A0A6C0PBI6"/>
<name>A0A6C0PBI6_9BACL</name>
<geneLocation type="plasmid" evidence="1 2">
    <name>unnamed2</name>
</geneLocation>
<dbReference type="EMBL" id="CP048288">
    <property type="protein sequence ID" value="QHW35826.1"/>
    <property type="molecule type" value="Genomic_DNA"/>
</dbReference>
<accession>A0A6C0PBI6</accession>
<sequence>MDQNKFKKYQVEQLVVIIDPLSPCENRLGIIKQADNAKMRYIVEFDDGYKDGFWYHQIKAYRTKEELEALIDLSLALGQPAKWLFHDWLFELKCRFGNDEKDNEV</sequence>
<keyword evidence="2" id="KW-1185">Reference proteome</keyword>
<dbReference type="KEGG" id="prz:GZH47_33585"/>
<reference evidence="1 2" key="1">
    <citation type="submission" date="2020-02" db="EMBL/GenBank/DDBJ databases">
        <title>Paenibacillus sp. nov., isolated from rhizosphere soil of tomato.</title>
        <authorList>
            <person name="Weon H.-Y."/>
            <person name="Lee S.A."/>
        </authorList>
    </citation>
    <scope>NUCLEOTIDE SEQUENCE [LARGE SCALE GENOMIC DNA]</scope>
    <source>
        <strain evidence="1 2">14171R-81</strain>
        <plasmid evidence="1 2">unnamed2</plasmid>
    </source>
</reference>